<feature type="region of interest" description="Disordered" evidence="1">
    <location>
        <begin position="47"/>
        <end position="71"/>
    </location>
</feature>
<proteinExistence type="predicted"/>
<organism evidence="2">
    <name type="scientific">Arundo donax</name>
    <name type="common">Giant reed</name>
    <name type="synonym">Donax arundinaceus</name>
    <dbReference type="NCBI Taxonomy" id="35708"/>
    <lineage>
        <taxon>Eukaryota</taxon>
        <taxon>Viridiplantae</taxon>
        <taxon>Streptophyta</taxon>
        <taxon>Embryophyta</taxon>
        <taxon>Tracheophyta</taxon>
        <taxon>Spermatophyta</taxon>
        <taxon>Magnoliopsida</taxon>
        <taxon>Liliopsida</taxon>
        <taxon>Poales</taxon>
        <taxon>Poaceae</taxon>
        <taxon>PACMAD clade</taxon>
        <taxon>Arundinoideae</taxon>
        <taxon>Arundineae</taxon>
        <taxon>Arundo</taxon>
    </lineage>
</organism>
<evidence type="ECO:0000313" key="2">
    <source>
        <dbReference type="EMBL" id="JAE14602.1"/>
    </source>
</evidence>
<evidence type="ECO:0000256" key="1">
    <source>
        <dbReference type="SAM" id="MobiDB-lite"/>
    </source>
</evidence>
<reference evidence="2" key="2">
    <citation type="journal article" date="2015" name="Data Brief">
        <title>Shoot transcriptome of the giant reed, Arundo donax.</title>
        <authorList>
            <person name="Barrero R.A."/>
            <person name="Guerrero F.D."/>
            <person name="Moolhuijzen P."/>
            <person name="Goolsby J.A."/>
            <person name="Tidwell J."/>
            <person name="Bellgard S.E."/>
            <person name="Bellgard M.I."/>
        </authorList>
    </citation>
    <scope>NUCLEOTIDE SEQUENCE</scope>
    <source>
        <tissue evidence="2">Shoot tissue taken approximately 20 cm above the soil surface</tissue>
    </source>
</reference>
<dbReference type="EMBL" id="GBRH01183294">
    <property type="protein sequence ID" value="JAE14602.1"/>
    <property type="molecule type" value="Transcribed_RNA"/>
</dbReference>
<sequence length="71" mass="8086">MSSPLAWAFPVIRPSKCGALSPQCAPGSCTRLHQVAWSEEVRRRRDLHRHRHCPASGCAQSANRRDHRRSR</sequence>
<protein>
    <submittedName>
        <fullName evidence="2">Uncharacterized protein</fullName>
    </submittedName>
</protein>
<name>A0A0A9FQQ1_ARUDO</name>
<reference evidence="2" key="1">
    <citation type="submission" date="2014-09" db="EMBL/GenBank/DDBJ databases">
        <authorList>
            <person name="Magalhaes I.L.F."/>
            <person name="Oliveira U."/>
            <person name="Santos F.R."/>
            <person name="Vidigal T.H.D.A."/>
            <person name="Brescovit A.D."/>
            <person name="Santos A.J."/>
        </authorList>
    </citation>
    <scope>NUCLEOTIDE SEQUENCE</scope>
    <source>
        <tissue evidence="2">Shoot tissue taken approximately 20 cm above the soil surface</tissue>
    </source>
</reference>
<dbReference type="AlphaFoldDB" id="A0A0A9FQQ1"/>
<accession>A0A0A9FQQ1</accession>